<evidence type="ECO:0000313" key="1">
    <source>
        <dbReference type="EMBL" id="RSL43422.1"/>
    </source>
</evidence>
<accession>A0A428NRN7</accession>
<organism evidence="1 2">
    <name type="scientific">Fusarium duplospermum</name>
    <dbReference type="NCBI Taxonomy" id="1325734"/>
    <lineage>
        <taxon>Eukaryota</taxon>
        <taxon>Fungi</taxon>
        <taxon>Dikarya</taxon>
        <taxon>Ascomycota</taxon>
        <taxon>Pezizomycotina</taxon>
        <taxon>Sordariomycetes</taxon>
        <taxon>Hypocreomycetidae</taxon>
        <taxon>Hypocreales</taxon>
        <taxon>Nectriaceae</taxon>
        <taxon>Fusarium</taxon>
        <taxon>Fusarium solani species complex</taxon>
    </lineage>
</organism>
<evidence type="ECO:0000313" key="2">
    <source>
        <dbReference type="Proteomes" id="UP000288168"/>
    </source>
</evidence>
<sequence length="159" mass="18139">MTSVRQSNVDRGKYRQRCREALSGHIYDKLGINVKPSEVRLNPRAPDPYAWEFLSEQEEFLRRIFAKKLSDHSINTYKLLCDEVGVTFEAVSKAPSAPNPDVGISLGCSEKSFTLRIAELEKETARLYAESCEWRDIAKAESELRKEAEIRADQLQQSS</sequence>
<name>A0A428NRN7_9HYPO</name>
<protein>
    <submittedName>
        <fullName evidence="1">Uncharacterized protein</fullName>
    </submittedName>
</protein>
<dbReference type="Proteomes" id="UP000288168">
    <property type="component" value="Unassembled WGS sequence"/>
</dbReference>
<comment type="caution">
    <text evidence="1">The sequence shown here is derived from an EMBL/GenBank/DDBJ whole genome shotgun (WGS) entry which is preliminary data.</text>
</comment>
<proteinExistence type="predicted"/>
<dbReference type="OrthoDB" id="5098306at2759"/>
<dbReference type="EMBL" id="NKCI01000325">
    <property type="protein sequence ID" value="RSL43422.1"/>
    <property type="molecule type" value="Genomic_DNA"/>
</dbReference>
<reference evidence="1 2" key="1">
    <citation type="submission" date="2017-06" db="EMBL/GenBank/DDBJ databases">
        <title>Comparative genomic analysis of Ambrosia Fusariam Clade fungi.</title>
        <authorList>
            <person name="Stajich J.E."/>
            <person name="Carrillo J."/>
            <person name="Kijimoto T."/>
            <person name="Eskalen A."/>
            <person name="O'Donnell K."/>
            <person name="Kasson M."/>
        </authorList>
    </citation>
    <scope>NUCLEOTIDE SEQUENCE [LARGE SCALE GENOMIC DNA]</scope>
    <source>
        <strain evidence="1 2">NRRL62584</strain>
    </source>
</reference>
<dbReference type="STRING" id="1325734.A0A428NRN7"/>
<dbReference type="AlphaFoldDB" id="A0A428NRN7"/>
<keyword evidence="2" id="KW-1185">Reference proteome</keyword>
<gene>
    <name evidence="1" type="ORF">CEP54_015088</name>
</gene>